<comment type="similarity">
    <text evidence="2">Belongs to the RbfA family.</text>
</comment>
<comment type="caution">
    <text evidence="3">The sequence shown here is derived from an EMBL/GenBank/DDBJ whole genome shotgun (WGS) entry which is preliminary data.</text>
</comment>
<dbReference type="GO" id="GO:0005829">
    <property type="term" value="C:cytosol"/>
    <property type="evidence" value="ECO:0007669"/>
    <property type="project" value="TreeGrafter"/>
</dbReference>
<name>A0A927C2K1_9GAMM</name>
<sequence length="131" mass="14671">MKEFSRTERIADFLKRELGSLIQLELRDPRLGMVSVTDAEVSRDLSHAKVYVTVLGKNTAEEAAESVAVLNKAAGFLRSKVARFNNARTTPSLHFYFDASVGRGQQLSKLIDDAMEADRRFHEDDQDPSQA</sequence>
<dbReference type="InterPro" id="IPR000238">
    <property type="entry name" value="RbfA"/>
</dbReference>
<protein>
    <recommendedName>
        <fullName evidence="2">Ribosome-binding factor A</fullName>
    </recommendedName>
</protein>
<dbReference type="InterPro" id="IPR023799">
    <property type="entry name" value="RbfA_dom_sf"/>
</dbReference>
<dbReference type="PANTHER" id="PTHR33515:SF1">
    <property type="entry name" value="RIBOSOME-BINDING FACTOR A, CHLOROPLASTIC-RELATED"/>
    <property type="match status" value="1"/>
</dbReference>
<keyword evidence="2" id="KW-0963">Cytoplasm</keyword>
<evidence type="ECO:0000256" key="2">
    <source>
        <dbReference type="HAMAP-Rule" id="MF_00003"/>
    </source>
</evidence>
<dbReference type="PANTHER" id="PTHR33515">
    <property type="entry name" value="RIBOSOME-BINDING FACTOR A, CHLOROPLASTIC-RELATED"/>
    <property type="match status" value="1"/>
</dbReference>
<dbReference type="NCBIfam" id="TIGR00082">
    <property type="entry name" value="rbfA"/>
    <property type="match status" value="1"/>
</dbReference>
<proteinExistence type="inferred from homology"/>
<evidence type="ECO:0000313" key="4">
    <source>
        <dbReference type="Proteomes" id="UP000610558"/>
    </source>
</evidence>
<dbReference type="Pfam" id="PF02033">
    <property type="entry name" value="RBFA"/>
    <property type="match status" value="1"/>
</dbReference>
<dbReference type="AlphaFoldDB" id="A0A927C2K1"/>
<dbReference type="Gene3D" id="3.30.300.20">
    <property type="match status" value="1"/>
</dbReference>
<dbReference type="GO" id="GO:0030490">
    <property type="term" value="P:maturation of SSU-rRNA"/>
    <property type="evidence" value="ECO:0007669"/>
    <property type="project" value="UniProtKB-UniRule"/>
</dbReference>
<dbReference type="HAMAP" id="MF_00003">
    <property type="entry name" value="RbfA"/>
    <property type="match status" value="1"/>
</dbReference>
<comment type="subunit">
    <text evidence="2">Monomer. Binds 30S ribosomal subunits, but not 50S ribosomal subunits or 70S ribosomes.</text>
</comment>
<comment type="subcellular location">
    <subcellularLocation>
        <location evidence="2">Cytoplasm</location>
    </subcellularLocation>
</comment>
<keyword evidence="4" id="KW-1185">Reference proteome</keyword>
<evidence type="ECO:0000256" key="1">
    <source>
        <dbReference type="ARBA" id="ARBA00022517"/>
    </source>
</evidence>
<dbReference type="Proteomes" id="UP000610558">
    <property type="component" value="Unassembled WGS sequence"/>
</dbReference>
<evidence type="ECO:0000313" key="3">
    <source>
        <dbReference type="EMBL" id="MBD2860128.1"/>
    </source>
</evidence>
<dbReference type="GO" id="GO:0043024">
    <property type="term" value="F:ribosomal small subunit binding"/>
    <property type="evidence" value="ECO:0007669"/>
    <property type="project" value="TreeGrafter"/>
</dbReference>
<gene>
    <name evidence="2 3" type="primary">rbfA</name>
    <name evidence="3" type="ORF">IB286_14080</name>
</gene>
<comment type="function">
    <text evidence="2">One of several proteins that assist in the late maturation steps of the functional core of the 30S ribosomal subunit. Associates with free 30S ribosomal subunits (but not with 30S subunits that are part of 70S ribosomes or polysomes). Required for efficient processing of 16S rRNA. May interact with the 5'-terminal helix region of 16S rRNA.</text>
</comment>
<organism evidence="3 4">
    <name type="scientific">Spongiibacter pelagi</name>
    <dbReference type="NCBI Taxonomy" id="2760804"/>
    <lineage>
        <taxon>Bacteria</taxon>
        <taxon>Pseudomonadati</taxon>
        <taxon>Pseudomonadota</taxon>
        <taxon>Gammaproteobacteria</taxon>
        <taxon>Cellvibrionales</taxon>
        <taxon>Spongiibacteraceae</taxon>
        <taxon>Spongiibacter</taxon>
    </lineage>
</organism>
<reference evidence="3" key="1">
    <citation type="submission" date="2020-09" db="EMBL/GenBank/DDBJ databases">
        <authorList>
            <person name="Yoon J.-W."/>
        </authorList>
    </citation>
    <scope>NUCLEOTIDE SEQUENCE</scope>
    <source>
        <strain evidence="3">KMU-158</strain>
    </source>
</reference>
<accession>A0A927C2K1</accession>
<dbReference type="SUPFAM" id="SSF89919">
    <property type="entry name" value="Ribosome-binding factor A, RbfA"/>
    <property type="match status" value="1"/>
</dbReference>
<dbReference type="RefSeq" id="WP_190766619.1">
    <property type="nucleotide sequence ID" value="NZ_JACXLD010000012.1"/>
</dbReference>
<dbReference type="EMBL" id="JACXLD010000012">
    <property type="protein sequence ID" value="MBD2860128.1"/>
    <property type="molecule type" value="Genomic_DNA"/>
</dbReference>
<dbReference type="InterPro" id="IPR015946">
    <property type="entry name" value="KH_dom-like_a/b"/>
</dbReference>
<keyword evidence="1 2" id="KW-0690">Ribosome biogenesis</keyword>